<sequence>MSTSIAQVTFDSDNPRALAEFWSGVLQEPVDDYGNEFVATVGRSGDGTGLMFIKVPEGRSGKNRIHLDLVTAEWSTEVDRLVGLGAKRLDEYDEFDTHWITFADPEGNLFDLAELR</sequence>
<dbReference type="PANTHER" id="PTHR35908">
    <property type="entry name" value="HYPOTHETICAL FUSION PROTEIN"/>
    <property type="match status" value="1"/>
</dbReference>
<evidence type="ECO:0000313" key="3">
    <source>
        <dbReference type="Proteomes" id="UP000295172"/>
    </source>
</evidence>
<proteinExistence type="predicted"/>
<dbReference type="CDD" id="cd06587">
    <property type="entry name" value="VOC"/>
    <property type="match status" value="1"/>
</dbReference>
<dbReference type="InterPro" id="IPR041581">
    <property type="entry name" value="Glyoxalase_6"/>
</dbReference>
<dbReference type="RefSeq" id="WP_132317440.1">
    <property type="nucleotide sequence ID" value="NZ_SMKR01000020.1"/>
</dbReference>
<name>A0A4R4XD61_9ACTN</name>
<dbReference type="PROSITE" id="PS51819">
    <property type="entry name" value="VOC"/>
    <property type="match status" value="1"/>
</dbReference>
<dbReference type="Proteomes" id="UP000295172">
    <property type="component" value="Unassembled WGS sequence"/>
</dbReference>
<feature type="domain" description="VOC" evidence="1">
    <location>
        <begin position="4"/>
        <end position="115"/>
    </location>
</feature>
<evidence type="ECO:0000313" key="2">
    <source>
        <dbReference type="EMBL" id="TDD28544.1"/>
    </source>
</evidence>
<dbReference type="OrthoDB" id="3823476at2"/>
<accession>A0A4R4XD61</accession>
<reference evidence="2 3" key="1">
    <citation type="submission" date="2019-02" db="EMBL/GenBank/DDBJ databases">
        <title>Draft genome sequences of novel Actinobacteria.</title>
        <authorList>
            <person name="Sahin N."/>
            <person name="Ay H."/>
            <person name="Saygin H."/>
        </authorList>
    </citation>
    <scope>NUCLEOTIDE SEQUENCE [LARGE SCALE GENOMIC DNA]</scope>
    <source>
        <strain evidence="2 3">16K104</strain>
    </source>
</reference>
<protein>
    <submittedName>
        <fullName evidence="2">VOC family protein</fullName>
    </submittedName>
</protein>
<dbReference type="AlphaFoldDB" id="A0A4R4XD61"/>
<dbReference type="PANTHER" id="PTHR35908:SF1">
    <property type="entry name" value="CONSERVED PROTEIN"/>
    <property type="match status" value="1"/>
</dbReference>
<dbReference type="SUPFAM" id="SSF54593">
    <property type="entry name" value="Glyoxalase/Bleomycin resistance protein/Dihydroxybiphenyl dioxygenase"/>
    <property type="match status" value="1"/>
</dbReference>
<dbReference type="EMBL" id="SMKR01000020">
    <property type="protein sequence ID" value="TDD28544.1"/>
    <property type="molecule type" value="Genomic_DNA"/>
</dbReference>
<organism evidence="2 3">
    <name type="scientific">Kribbella turkmenica</name>
    <dbReference type="NCBI Taxonomy" id="2530375"/>
    <lineage>
        <taxon>Bacteria</taxon>
        <taxon>Bacillati</taxon>
        <taxon>Actinomycetota</taxon>
        <taxon>Actinomycetes</taxon>
        <taxon>Propionibacteriales</taxon>
        <taxon>Kribbellaceae</taxon>
        <taxon>Kribbella</taxon>
    </lineage>
</organism>
<comment type="caution">
    <text evidence="2">The sequence shown here is derived from an EMBL/GenBank/DDBJ whole genome shotgun (WGS) entry which is preliminary data.</text>
</comment>
<keyword evidence="3" id="KW-1185">Reference proteome</keyword>
<dbReference type="Pfam" id="PF18029">
    <property type="entry name" value="Glyoxalase_6"/>
    <property type="match status" value="1"/>
</dbReference>
<evidence type="ECO:0000259" key="1">
    <source>
        <dbReference type="PROSITE" id="PS51819"/>
    </source>
</evidence>
<gene>
    <name evidence="2" type="ORF">E1218_06915</name>
</gene>
<dbReference type="InterPro" id="IPR037523">
    <property type="entry name" value="VOC_core"/>
</dbReference>
<dbReference type="Gene3D" id="3.10.180.10">
    <property type="entry name" value="2,3-Dihydroxybiphenyl 1,2-Dioxygenase, domain 1"/>
    <property type="match status" value="1"/>
</dbReference>
<dbReference type="InterPro" id="IPR029068">
    <property type="entry name" value="Glyas_Bleomycin-R_OHBP_Dase"/>
</dbReference>